<reference evidence="2 3" key="1">
    <citation type="submission" date="2018-09" db="EMBL/GenBank/DDBJ databases">
        <title>Production of Trimethoprim by Streptomyces sp. 3E-1.</title>
        <authorList>
            <person name="Kang H.J."/>
            <person name="Kim S.B."/>
        </authorList>
    </citation>
    <scope>NUCLEOTIDE SEQUENCE [LARGE SCALE GENOMIC DNA]</scope>
    <source>
        <strain evidence="2 3">3E-1</strain>
    </source>
</reference>
<sequence>MRVRPGGGVCAAVLLAAVSVTSCTADERSDEARAFEEALRPLGEAKSFRMVGEFRGPDGSRTGFDARLDGHGACAGTVGDAESLLIGERVWTRWADSALPEAVSRLAGDEETPELDPVADPAQDGRWTAVRLLRGSYMVTTLPGEVPESEGIAPVCRTGSLLAEAATGAGDVVSSPVTVRDGERLRPLSRTAGPVTVRVYVPERSGPKARLGDHRVEAEYRVEGGRSFSVRFSDLGEPVTVHRPDGEQTVASGDVMAVLRKGGA</sequence>
<keyword evidence="1" id="KW-0732">Signal</keyword>
<proteinExistence type="predicted"/>
<evidence type="ECO:0000313" key="2">
    <source>
        <dbReference type="EMBL" id="AYC43204.1"/>
    </source>
</evidence>
<dbReference type="KEGG" id="sge:DWG14_07510"/>
<dbReference type="RefSeq" id="WP_162637270.1">
    <property type="nucleotide sequence ID" value="NZ_CP032427.1"/>
</dbReference>
<evidence type="ECO:0000313" key="3">
    <source>
        <dbReference type="Proteomes" id="UP000265765"/>
    </source>
</evidence>
<dbReference type="Proteomes" id="UP000265765">
    <property type="component" value="Chromosome"/>
</dbReference>
<name>A0AAI8PS91_9ACTN</name>
<organism evidence="2 3">
    <name type="scientific">Streptomyces griseorubiginosus</name>
    <dbReference type="NCBI Taxonomy" id="67304"/>
    <lineage>
        <taxon>Bacteria</taxon>
        <taxon>Bacillati</taxon>
        <taxon>Actinomycetota</taxon>
        <taxon>Actinomycetes</taxon>
        <taxon>Kitasatosporales</taxon>
        <taxon>Streptomycetaceae</taxon>
        <taxon>Streptomyces</taxon>
    </lineage>
</organism>
<accession>A0AAI8PS91</accession>
<protein>
    <recommendedName>
        <fullName evidence="4">Lipoprotein</fullName>
    </recommendedName>
</protein>
<feature type="signal peptide" evidence="1">
    <location>
        <begin position="1"/>
        <end position="25"/>
    </location>
</feature>
<feature type="chain" id="PRO_5042596316" description="Lipoprotein" evidence="1">
    <location>
        <begin position="26"/>
        <end position="264"/>
    </location>
</feature>
<dbReference type="EMBL" id="CP032427">
    <property type="protein sequence ID" value="AYC43204.1"/>
    <property type="molecule type" value="Genomic_DNA"/>
</dbReference>
<dbReference type="AlphaFoldDB" id="A0AAI8PS91"/>
<dbReference type="GeneID" id="91286310"/>
<evidence type="ECO:0000256" key="1">
    <source>
        <dbReference type="SAM" id="SignalP"/>
    </source>
</evidence>
<evidence type="ECO:0008006" key="4">
    <source>
        <dbReference type="Google" id="ProtNLM"/>
    </source>
</evidence>
<dbReference type="PROSITE" id="PS51257">
    <property type="entry name" value="PROKAR_LIPOPROTEIN"/>
    <property type="match status" value="1"/>
</dbReference>
<gene>
    <name evidence="2" type="ORF">DWG14_07510</name>
</gene>